<evidence type="ECO:0000256" key="1">
    <source>
        <dbReference type="ARBA" id="ARBA00022999"/>
    </source>
</evidence>
<evidence type="ECO:0000313" key="7">
    <source>
        <dbReference type="Proteomes" id="UP000008672"/>
    </source>
</evidence>
<organism evidence="6 7">
    <name type="scientific">Latimeria chalumnae</name>
    <name type="common">Coelacanth</name>
    <dbReference type="NCBI Taxonomy" id="7897"/>
    <lineage>
        <taxon>Eukaryota</taxon>
        <taxon>Metazoa</taxon>
        <taxon>Chordata</taxon>
        <taxon>Craniata</taxon>
        <taxon>Vertebrata</taxon>
        <taxon>Euteleostomi</taxon>
        <taxon>Coelacanthiformes</taxon>
        <taxon>Coelacanthidae</taxon>
        <taxon>Latimeria</taxon>
    </lineage>
</organism>
<feature type="region of interest" description="Disordered" evidence="4">
    <location>
        <begin position="208"/>
        <end position="238"/>
    </location>
</feature>
<dbReference type="EMBL" id="AFYH01102057">
    <property type="status" value="NOT_ANNOTATED_CDS"/>
    <property type="molecule type" value="Genomic_DNA"/>
</dbReference>
<dbReference type="Gene3D" id="3.30.505.10">
    <property type="entry name" value="SH2 domain"/>
    <property type="match status" value="1"/>
</dbReference>
<dbReference type="AlphaFoldDB" id="M3XGG6"/>
<name>M3XGG6_LATCH</name>
<dbReference type="EMBL" id="AFYH01102059">
    <property type="status" value="NOT_ANNOTATED_CDS"/>
    <property type="molecule type" value="Genomic_DNA"/>
</dbReference>
<evidence type="ECO:0000313" key="6">
    <source>
        <dbReference type="Ensembl" id="ENSLACP00000021822.1"/>
    </source>
</evidence>
<dbReference type="SUPFAM" id="SSF55550">
    <property type="entry name" value="SH2 domain"/>
    <property type="match status" value="1"/>
</dbReference>
<dbReference type="PANTHER" id="PTHR14388">
    <property type="entry name" value="T CELL-SPECIFIC ADAPTER PROTEIN TSAD"/>
    <property type="match status" value="1"/>
</dbReference>
<dbReference type="InterPro" id="IPR036860">
    <property type="entry name" value="SH2_dom_sf"/>
</dbReference>
<evidence type="ECO:0000256" key="3">
    <source>
        <dbReference type="SAM" id="Coils"/>
    </source>
</evidence>
<protein>
    <submittedName>
        <fullName evidence="6">SH2 domain containing 4A</fullName>
    </submittedName>
</protein>
<evidence type="ECO:0000256" key="4">
    <source>
        <dbReference type="SAM" id="MobiDB-lite"/>
    </source>
</evidence>
<dbReference type="EMBL" id="AFYH01102055">
    <property type="status" value="NOT_ANNOTATED_CDS"/>
    <property type="molecule type" value="Genomic_DNA"/>
</dbReference>
<dbReference type="PANTHER" id="PTHR14388:SF5">
    <property type="entry name" value="SH2 DOMAIN-CONTAINING PROTEIN 4A"/>
    <property type="match status" value="1"/>
</dbReference>
<keyword evidence="1 2" id="KW-0727">SH2 domain</keyword>
<dbReference type="HOGENOM" id="CLU_029296_1_0_1"/>
<dbReference type="InterPro" id="IPR000980">
    <property type="entry name" value="SH2"/>
</dbReference>
<feature type="domain" description="SH2" evidence="5">
    <location>
        <begin position="328"/>
        <end position="420"/>
    </location>
</feature>
<sequence>MLQQILADMYIDPELLAELNEEQKQILFFKMREEQVRRWKEKETILEEEEALQKKTKLKKANGKSVNWLHGTDDEVWVWVMGEHPLDKPYHQICDEIIAERARQQAQREAEALRKAKEEELTKRFSRTLMLESPYEMIDAPKPKKTEEELEAESRKAVAEEQKRVQEELKRREEEERKKQEEEIKCLEEQRTQQLYMNLKKDHDAVQKVEKEDPEWQESLRKSKAADERRRSVAKQARDDYKRLSLQAVQRGRVAQVTDKFGGGQQKPSVSPKPKTCNSTTSHDLVRRTGVKRSMSSSNRESIIQWFKEEQINLGAGCVKNSKEIASWFHGIITREESEELLSRKRPGSFLIRVSEKIKGYVLSYRSEEGLKHFLIDASGNSYSFLGVDQLQHTTLAELVEYHKEEPITSLGKEQLLYPCGQRAFKPNYSDLFN</sequence>
<dbReference type="KEGG" id="lcm:102367056"/>
<dbReference type="Proteomes" id="UP000008672">
    <property type="component" value="Unassembled WGS sequence"/>
</dbReference>
<dbReference type="Pfam" id="PF00017">
    <property type="entry name" value="SH2"/>
    <property type="match status" value="1"/>
</dbReference>
<evidence type="ECO:0000256" key="2">
    <source>
        <dbReference type="PROSITE-ProRule" id="PRU00191"/>
    </source>
</evidence>
<dbReference type="PRINTS" id="PR00401">
    <property type="entry name" value="SH2DOMAIN"/>
</dbReference>
<dbReference type="GO" id="GO:0005737">
    <property type="term" value="C:cytoplasm"/>
    <property type="evidence" value="ECO:0007669"/>
    <property type="project" value="TreeGrafter"/>
</dbReference>
<feature type="region of interest" description="Disordered" evidence="4">
    <location>
        <begin position="260"/>
        <end position="292"/>
    </location>
</feature>
<dbReference type="EMBL" id="AFYH01102061">
    <property type="status" value="NOT_ANNOTATED_CDS"/>
    <property type="molecule type" value="Genomic_DNA"/>
</dbReference>
<keyword evidence="7" id="KW-1185">Reference proteome</keyword>
<reference evidence="6" key="2">
    <citation type="submission" date="2025-08" db="UniProtKB">
        <authorList>
            <consortium name="Ensembl"/>
        </authorList>
    </citation>
    <scope>IDENTIFICATION</scope>
</reference>
<evidence type="ECO:0000259" key="5">
    <source>
        <dbReference type="PROSITE" id="PS50001"/>
    </source>
</evidence>
<dbReference type="EMBL" id="AFYH01102062">
    <property type="status" value="NOT_ANNOTATED_CDS"/>
    <property type="molecule type" value="Genomic_DNA"/>
</dbReference>
<proteinExistence type="predicted"/>
<keyword evidence="3" id="KW-0175">Coiled coil</keyword>
<dbReference type="EMBL" id="AFYH01102054">
    <property type="status" value="NOT_ANNOTATED_CDS"/>
    <property type="molecule type" value="Genomic_DNA"/>
</dbReference>
<reference evidence="6" key="3">
    <citation type="submission" date="2025-09" db="UniProtKB">
        <authorList>
            <consortium name="Ensembl"/>
        </authorList>
    </citation>
    <scope>IDENTIFICATION</scope>
</reference>
<dbReference type="Ensembl" id="ENSLACT00000024964.1">
    <property type="protein sequence ID" value="ENSLACP00000021822.1"/>
    <property type="gene ID" value="ENSLACG00000009572.2"/>
</dbReference>
<dbReference type="SMART" id="SM00252">
    <property type="entry name" value="SH2"/>
    <property type="match status" value="1"/>
</dbReference>
<feature type="coiled-coil region" evidence="3">
    <location>
        <begin position="96"/>
        <end position="123"/>
    </location>
</feature>
<feature type="region of interest" description="Disordered" evidence="4">
    <location>
        <begin position="142"/>
        <end position="163"/>
    </location>
</feature>
<dbReference type="FunFam" id="3.30.505.10:FF:000034">
    <property type="entry name" value="SH2 domain-containing protein 4A"/>
    <property type="match status" value="1"/>
</dbReference>
<dbReference type="EMBL" id="AFYH01102058">
    <property type="status" value="NOT_ANNOTATED_CDS"/>
    <property type="molecule type" value="Genomic_DNA"/>
</dbReference>
<reference evidence="7" key="1">
    <citation type="submission" date="2011-08" db="EMBL/GenBank/DDBJ databases">
        <title>The draft genome of Latimeria chalumnae.</title>
        <authorList>
            <person name="Di Palma F."/>
            <person name="Alfoldi J."/>
            <person name="Johnson J."/>
            <person name="Berlin A."/>
            <person name="Gnerre S."/>
            <person name="Jaffe D."/>
            <person name="MacCallum I."/>
            <person name="Young S."/>
            <person name="Walker B.J."/>
            <person name="Lander E."/>
            <person name="Lindblad-Toh K."/>
        </authorList>
    </citation>
    <scope>NUCLEOTIDE SEQUENCE [LARGE SCALE GENOMIC DNA]</scope>
    <source>
        <strain evidence="7">Wild caught</strain>
    </source>
</reference>
<feature type="compositionally biased region" description="Basic and acidic residues" evidence="4">
    <location>
        <begin position="218"/>
        <end position="238"/>
    </location>
</feature>
<accession>M3XGG6</accession>
<dbReference type="PROSITE" id="PS50001">
    <property type="entry name" value="SH2"/>
    <property type="match status" value="1"/>
</dbReference>
<gene>
    <name evidence="6" type="primary">SH2D4A</name>
</gene>
<dbReference type="EMBL" id="AFYH01102063">
    <property type="status" value="NOT_ANNOTATED_CDS"/>
    <property type="molecule type" value="Genomic_DNA"/>
</dbReference>
<dbReference type="Bgee" id="ENSLACG00000009572">
    <property type="expression patterns" value="Expressed in pelvic fin and 1 other cell type or tissue"/>
</dbReference>
<dbReference type="OrthoDB" id="10003345at2759"/>
<dbReference type="EMBL" id="AFYH01102056">
    <property type="status" value="NOT_ANNOTATED_CDS"/>
    <property type="molecule type" value="Genomic_DNA"/>
</dbReference>
<dbReference type="EMBL" id="AFYH01102060">
    <property type="status" value="NOT_ANNOTATED_CDS"/>
    <property type="molecule type" value="Genomic_DNA"/>
</dbReference>
<dbReference type="GeneTree" id="ENSGT00940000157357"/>